<organism evidence="1 2">
    <name type="scientific">Pilimelia terevasa</name>
    <dbReference type="NCBI Taxonomy" id="53372"/>
    <lineage>
        <taxon>Bacteria</taxon>
        <taxon>Bacillati</taxon>
        <taxon>Actinomycetota</taxon>
        <taxon>Actinomycetes</taxon>
        <taxon>Micromonosporales</taxon>
        <taxon>Micromonosporaceae</taxon>
        <taxon>Pilimelia</taxon>
    </lineage>
</organism>
<dbReference type="Proteomes" id="UP000662200">
    <property type="component" value="Unassembled WGS sequence"/>
</dbReference>
<name>A0A8J3BRJ4_9ACTN</name>
<evidence type="ECO:0000313" key="1">
    <source>
        <dbReference type="EMBL" id="GGK40416.1"/>
    </source>
</evidence>
<dbReference type="RefSeq" id="WP_189115580.1">
    <property type="nucleotide sequence ID" value="NZ_BMQC01000017.1"/>
</dbReference>
<evidence type="ECO:0008006" key="3">
    <source>
        <dbReference type="Google" id="ProtNLM"/>
    </source>
</evidence>
<keyword evidence="2" id="KW-1185">Reference proteome</keyword>
<gene>
    <name evidence="1" type="ORF">GCM10010124_36490</name>
</gene>
<accession>A0A8J3BRJ4</accession>
<comment type="caution">
    <text evidence="1">The sequence shown here is derived from an EMBL/GenBank/DDBJ whole genome shotgun (WGS) entry which is preliminary data.</text>
</comment>
<reference evidence="1" key="2">
    <citation type="submission" date="2020-09" db="EMBL/GenBank/DDBJ databases">
        <authorList>
            <person name="Sun Q."/>
            <person name="Ohkuma M."/>
        </authorList>
    </citation>
    <scope>NUCLEOTIDE SEQUENCE</scope>
    <source>
        <strain evidence="1">JCM 3091</strain>
    </source>
</reference>
<dbReference type="EMBL" id="BMQC01000017">
    <property type="protein sequence ID" value="GGK40416.1"/>
    <property type="molecule type" value="Genomic_DNA"/>
</dbReference>
<proteinExistence type="predicted"/>
<dbReference type="AlphaFoldDB" id="A0A8J3BRJ4"/>
<evidence type="ECO:0000313" key="2">
    <source>
        <dbReference type="Proteomes" id="UP000662200"/>
    </source>
</evidence>
<sequence>MNSEQVTALLREAERLPDGAAQIAAAEEAMRQADALDDPKLRFAARMGATEAYERGGEPAKAFVTFSWSLAEFDRNPGYHDRSDDWRLRWQFKYVCGSLTAFPEVPLDRTLAVLDDMERRYRAGGHSLHAVYTQRFGLARHLGDDEAAAHWYDRWQAAPRDENSDCAGCDPTTRVHYLYDLGRSPEAVALAGPVLDGRLTCRVQPEAILTALMLPLLRVDAPDRARDAHLRAYRRQRDRPARLDAIAQHVRFCVFTGNDARALELVRRHLDWLDRAPSPYAAMEFAAAAAAALRRVPDARIHRRPAAGGEAVARAAGDLAEELGGRAEELAARFDARNGTDYQSGRVAMLRHAGPLGTHVPLTAVPTPAPGPAGHPKDAGPAADAPVDVVLDELERRQRGGDTSAVRALVAAHADRLAAAGLDPVQRARLTEARGWVHIAADEFAQARACWGEAADGFRAAGDDVRAHLCVAAAGLARCVAAAQAEPPAGDETDAGLAQVRAATAEVVARGTAADACRARLRLALALVATGDAAAALPVVEAATAPADEPELGATVALRRMQVLAALGREDEVPAALRAAYEAARGLGGDDWPQLCLAHAAHLPEDASELDTVLDEAVAAAVEPDVVANAHLQRARHRRGRDRAPEAVADYVAALGACVAAGATEPAAFLRAELADAYLSVGRPVEAAELAEEALPGLVAAGAAADADRCRYLLVRCYRELGESAAAVTTLDELAGNLSGFDLLGDHGQMREEAGVLLYRADRDAEAAVRFRQAADAYTRAGLVLPALRALRQRAGALHWAQDPAAPAALAEADAAAAALPPQVAAEPEGVWETAMLARDGAQVLIGADALDAALARVAPVASRLREIEAFGEALSAELVRAEILLRLGRAADAEPVLRELLTAIPRDAPAIGRAAGLLAGALAEQGRQEEAEKVAREYDLA</sequence>
<dbReference type="SUPFAM" id="SSF48452">
    <property type="entry name" value="TPR-like"/>
    <property type="match status" value="1"/>
</dbReference>
<reference evidence="1" key="1">
    <citation type="journal article" date="2014" name="Int. J. Syst. Evol. Microbiol.">
        <title>Complete genome sequence of Corynebacterium casei LMG S-19264T (=DSM 44701T), isolated from a smear-ripened cheese.</title>
        <authorList>
            <consortium name="US DOE Joint Genome Institute (JGI-PGF)"/>
            <person name="Walter F."/>
            <person name="Albersmeier A."/>
            <person name="Kalinowski J."/>
            <person name="Ruckert C."/>
        </authorList>
    </citation>
    <scope>NUCLEOTIDE SEQUENCE</scope>
    <source>
        <strain evidence="1">JCM 3091</strain>
    </source>
</reference>
<protein>
    <recommendedName>
        <fullName evidence="3">Tetratricopeptide repeat protein</fullName>
    </recommendedName>
</protein>
<dbReference type="InterPro" id="IPR011990">
    <property type="entry name" value="TPR-like_helical_dom_sf"/>
</dbReference>